<evidence type="ECO:0000259" key="6">
    <source>
        <dbReference type="Pfam" id="PF00294"/>
    </source>
</evidence>
<keyword evidence="3" id="KW-0547">Nucleotide-binding</keyword>
<accession>A0A1D2A3Y7</accession>
<keyword evidence="5" id="KW-0067">ATP-binding</keyword>
<dbReference type="PROSITE" id="PS00584">
    <property type="entry name" value="PFKB_KINASES_2"/>
    <property type="match status" value="1"/>
</dbReference>
<reference evidence="7" key="1">
    <citation type="submission" date="2015-08" db="EMBL/GenBank/DDBJ databases">
        <authorList>
            <person name="Babu N.S."/>
            <person name="Beckwith C.J."/>
            <person name="Beseler K.G."/>
            <person name="Brison A."/>
            <person name="Carone J.V."/>
            <person name="Caskin T.P."/>
            <person name="Diamond M."/>
            <person name="Durham M.E."/>
            <person name="Foxe J.M."/>
            <person name="Go M."/>
            <person name="Henderson B.A."/>
            <person name="Jones I.B."/>
            <person name="McGettigan J.A."/>
            <person name="Micheletti S.J."/>
            <person name="Nasrallah M.E."/>
            <person name="Ortiz D."/>
            <person name="Piller C.R."/>
            <person name="Privatt S.R."/>
            <person name="Schneider S.L."/>
            <person name="Sharp S."/>
            <person name="Smith T.C."/>
            <person name="Stanton J.D."/>
            <person name="Ullery H.E."/>
            <person name="Wilson R.J."/>
            <person name="Serrano M.G."/>
            <person name="Buck G."/>
            <person name="Lee V."/>
            <person name="Wang Y."/>
            <person name="Carvalho R."/>
            <person name="Voegtly L."/>
            <person name="Shi R."/>
            <person name="Duckworth R."/>
            <person name="Johnson A."/>
            <person name="Loviza R."/>
            <person name="Walstead R."/>
            <person name="Shah Z."/>
            <person name="Kiflezghi M."/>
            <person name="Wade K."/>
            <person name="Ball S.L."/>
            <person name="Bradley K.W."/>
            <person name="Asai D.J."/>
            <person name="Bowman C.A."/>
            <person name="Russell D.A."/>
            <person name="Pope W.H."/>
            <person name="Jacobs-Sera D."/>
            <person name="Hendrix R.W."/>
            <person name="Hatfull G.F."/>
        </authorList>
    </citation>
    <scope>NUCLEOTIDE SEQUENCE</scope>
</reference>
<proteinExistence type="inferred from homology"/>
<dbReference type="SUPFAM" id="SSF53613">
    <property type="entry name" value="Ribokinase-like"/>
    <property type="match status" value="1"/>
</dbReference>
<evidence type="ECO:0000256" key="4">
    <source>
        <dbReference type="ARBA" id="ARBA00022777"/>
    </source>
</evidence>
<sequence>MHIVSRISLPPPTPHCHAFARRPPPTRCTRAPHRSPAAMSQNTVVSIGEILYDVLADQRGVPKEEVTSWVPYPGGAPANVVTCTSRLGVRSVLLGMLGTDQLGDDFVNLLKERNVETKYLQRTPDHPTRDVLVTRTADGERTFAGFGKARSEEYADCFVDAEALPADEIKSASVVVSGTLGLAYPGSAAAIRRVVELARAGSATLILDVNWRPVFWEAQGEAVAKATILDFIAAADLLKVTEEEAEWLWGIPGTRALEHPEEVLAKLPGARGVLVSAGEHGSSYAFSSPGGKMANTGIVPVLKIKVSDTTGAGDAFLGGFIYHMLASGGLPALLADPEKARASVEFATACGAFTCTQPGAIGGQPTLEQAKELLATKA</sequence>
<protein>
    <recommendedName>
        <fullName evidence="6">Carbohydrate kinase PfkB domain-containing protein</fullName>
    </recommendedName>
</protein>
<dbReference type="InterPro" id="IPR050306">
    <property type="entry name" value="PfkB_Carbo_kinase"/>
</dbReference>
<dbReference type="PANTHER" id="PTHR43085">
    <property type="entry name" value="HEXOKINASE FAMILY MEMBER"/>
    <property type="match status" value="1"/>
</dbReference>
<dbReference type="EMBL" id="GDKF01004725">
    <property type="protein sequence ID" value="JAT73897.1"/>
    <property type="molecule type" value="Transcribed_RNA"/>
</dbReference>
<gene>
    <name evidence="7" type="ORF">g.564</name>
</gene>
<dbReference type="GO" id="GO:0005524">
    <property type="term" value="F:ATP binding"/>
    <property type="evidence" value="ECO:0007669"/>
    <property type="project" value="UniProtKB-KW"/>
</dbReference>
<dbReference type="CDD" id="cd01167">
    <property type="entry name" value="bac_FRK"/>
    <property type="match status" value="1"/>
</dbReference>
<evidence type="ECO:0000256" key="3">
    <source>
        <dbReference type="ARBA" id="ARBA00022741"/>
    </source>
</evidence>
<feature type="domain" description="Carbohydrate kinase PfkB" evidence="6">
    <location>
        <begin position="43"/>
        <end position="366"/>
    </location>
</feature>
<dbReference type="Pfam" id="PF00294">
    <property type="entry name" value="PfkB"/>
    <property type="match status" value="1"/>
</dbReference>
<evidence type="ECO:0000313" key="7">
    <source>
        <dbReference type="EMBL" id="JAT73897.1"/>
    </source>
</evidence>
<keyword evidence="4" id="KW-0418">Kinase</keyword>
<keyword evidence="2" id="KW-0808">Transferase</keyword>
<dbReference type="PANTHER" id="PTHR43085:SF1">
    <property type="entry name" value="PSEUDOURIDINE KINASE-RELATED"/>
    <property type="match status" value="1"/>
</dbReference>
<evidence type="ECO:0000256" key="2">
    <source>
        <dbReference type="ARBA" id="ARBA00022679"/>
    </source>
</evidence>
<dbReference type="AlphaFoldDB" id="A0A1D2A3Y7"/>
<evidence type="ECO:0000256" key="1">
    <source>
        <dbReference type="ARBA" id="ARBA00010688"/>
    </source>
</evidence>
<dbReference type="InterPro" id="IPR029056">
    <property type="entry name" value="Ribokinase-like"/>
</dbReference>
<name>A0A1D2A3Y7_AUXPR</name>
<evidence type="ECO:0000256" key="5">
    <source>
        <dbReference type="ARBA" id="ARBA00022840"/>
    </source>
</evidence>
<dbReference type="Gene3D" id="3.40.1190.20">
    <property type="match status" value="1"/>
</dbReference>
<dbReference type="InterPro" id="IPR002173">
    <property type="entry name" value="Carboh/pur_kinase_PfkB_CS"/>
</dbReference>
<dbReference type="InterPro" id="IPR011611">
    <property type="entry name" value="PfkB_dom"/>
</dbReference>
<organism evidence="7">
    <name type="scientific">Auxenochlorella protothecoides</name>
    <name type="common">Green microalga</name>
    <name type="synonym">Chlorella protothecoides</name>
    <dbReference type="NCBI Taxonomy" id="3075"/>
    <lineage>
        <taxon>Eukaryota</taxon>
        <taxon>Viridiplantae</taxon>
        <taxon>Chlorophyta</taxon>
        <taxon>core chlorophytes</taxon>
        <taxon>Trebouxiophyceae</taxon>
        <taxon>Chlorellales</taxon>
        <taxon>Chlorellaceae</taxon>
        <taxon>Auxenochlorella</taxon>
    </lineage>
</organism>
<comment type="similarity">
    <text evidence="1">Belongs to the carbohydrate kinase PfkB family.</text>
</comment>
<dbReference type="GO" id="GO:0016301">
    <property type="term" value="F:kinase activity"/>
    <property type="evidence" value="ECO:0007669"/>
    <property type="project" value="UniProtKB-KW"/>
</dbReference>